<reference evidence="9 11" key="1">
    <citation type="journal article" date="2013" name="Curr. Biol.">
        <title>Shared signatures of parasitism and phylogenomics unite Cryptomycota and microsporidia.</title>
        <authorList>
            <person name="James T.Y."/>
            <person name="Pelin A."/>
            <person name="Bonen L."/>
            <person name="Ahrendt S."/>
            <person name="Sain D."/>
            <person name="Corradi N."/>
            <person name="Stajich J.E."/>
        </authorList>
    </citation>
    <scope>NUCLEOTIDE SEQUENCE [LARGE SCALE GENOMIC DNA]</scope>
    <source>
        <strain evidence="9">CSF55</strain>
        <strain evidence="9">CSF55</strain>
    </source>
</reference>
<evidence type="ECO:0000259" key="8">
    <source>
        <dbReference type="Pfam" id="PF08292"/>
    </source>
</evidence>
<evidence type="ECO:0000256" key="5">
    <source>
        <dbReference type="ARBA" id="ARBA00023242"/>
    </source>
</evidence>
<dbReference type="PANTHER" id="PTHR12709:SF1">
    <property type="entry name" value="DNA-DIRECTED RNA POLYMERASE III SUBUNIT RPC8"/>
    <property type="match status" value="1"/>
</dbReference>
<evidence type="ECO:0000313" key="10">
    <source>
        <dbReference type="EMBL" id="RKP16344.1"/>
    </source>
</evidence>
<dbReference type="PANTHER" id="PTHR12709">
    <property type="entry name" value="DNA-DIRECTED RNA POLYMERASE II, III"/>
    <property type="match status" value="1"/>
</dbReference>
<name>A0A075APP3_ROZAC</name>
<keyword evidence="11" id="KW-1185">Reference proteome</keyword>
<dbReference type="Gene3D" id="2.40.50.140">
    <property type="entry name" value="Nucleic acid-binding proteins"/>
    <property type="match status" value="1"/>
</dbReference>
<dbReference type="GO" id="GO:0006384">
    <property type="term" value="P:transcription initiation at RNA polymerase III promoter"/>
    <property type="evidence" value="ECO:0007669"/>
    <property type="project" value="EnsemblFungi"/>
</dbReference>
<feature type="domain" description="RNA polymerase III subunit Rpc25" evidence="8">
    <location>
        <begin position="85"/>
        <end position="194"/>
    </location>
</feature>
<evidence type="ECO:0000313" key="11">
    <source>
        <dbReference type="Proteomes" id="UP000030755"/>
    </source>
</evidence>
<evidence type="ECO:0000256" key="6">
    <source>
        <dbReference type="SAM" id="MobiDB-lite"/>
    </source>
</evidence>
<dbReference type="InterPro" id="IPR005576">
    <property type="entry name" value="Rpb7-like_N"/>
</dbReference>
<keyword evidence="3 10" id="KW-0240">DNA-directed RNA polymerase</keyword>
<dbReference type="EMBL" id="KE561185">
    <property type="protein sequence ID" value="EPZ32091.1"/>
    <property type="molecule type" value="Genomic_DNA"/>
</dbReference>
<comment type="similarity">
    <text evidence="2">Belongs to the eukaryotic RPB7/RPC8 RNA polymerase subunit family.</text>
</comment>
<dbReference type="GO" id="GO:0005666">
    <property type="term" value="C:RNA polymerase III complex"/>
    <property type="evidence" value="ECO:0007669"/>
    <property type="project" value="EnsemblFungi"/>
</dbReference>
<dbReference type="Proteomes" id="UP000030755">
    <property type="component" value="Unassembled WGS sequence"/>
</dbReference>
<feature type="region of interest" description="Disordered" evidence="6">
    <location>
        <begin position="193"/>
        <end position="221"/>
    </location>
</feature>
<evidence type="ECO:0000259" key="7">
    <source>
        <dbReference type="Pfam" id="PF03876"/>
    </source>
</evidence>
<sequence>MFHLTLIEDTIQIHPSDLDKEFHKAVNEAINRKYSNRVIDNVGLCISVYDIKSIIDPFIHPSEGCTYLLKLVIFRMIIFRPFTGEIIRGVLNSSSEQGITISVGFFQDIFIPHSLLQKDSHFDSHNQRWIWNYDGDELAMDKGDIIRCRVASETFVDVHPKEFQKNPEEDTKKVSPYTITCTIAEDGLGCVQWWEQGDEMEEDDDEGEGEDGDENEEGNEE</sequence>
<dbReference type="CDD" id="cd04330">
    <property type="entry name" value="RNAP_III_Rpc25_N"/>
    <property type="match status" value="1"/>
</dbReference>
<protein>
    <submittedName>
        <fullName evidence="10">DNA-directed RNA polymerase III subunit RPC8-like protein</fullName>
    </submittedName>
    <submittedName>
        <fullName evidence="9">RNA polymerase Rpb7 domain-containing protein</fullName>
    </submittedName>
</protein>
<dbReference type="InterPro" id="IPR013238">
    <property type="entry name" value="RNA_pol_III_Rbc25"/>
</dbReference>
<reference evidence="10" key="3">
    <citation type="submission" date="2018-08" db="EMBL/GenBank/DDBJ databases">
        <title>Leveraging single-cell genomics to expand the Fungal Tree of Life.</title>
        <authorList>
            <consortium name="DOE Joint Genome Institute"/>
            <person name="Ahrendt S.R."/>
            <person name="Quandt C.A."/>
            <person name="Ciobanu D."/>
            <person name="Clum A."/>
            <person name="Salamov A."/>
            <person name="Andreopoulos B."/>
            <person name="Cheng J.-F."/>
            <person name="Woyke T."/>
            <person name="Pelin A."/>
            <person name="Henrissat B."/>
            <person name="Reynolds N."/>
            <person name="Benny G.L."/>
            <person name="Smith M.E."/>
            <person name="James T.Y."/>
            <person name="Grigoriev I.V."/>
        </authorList>
    </citation>
    <scope>NUCLEOTIDE SEQUENCE</scope>
    <source>
        <strain evidence="10">CSF55</strain>
    </source>
</reference>
<accession>A0A075APP3</accession>
<dbReference type="STRING" id="988480.A0A075APP3"/>
<feature type="compositionally biased region" description="Acidic residues" evidence="6">
    <location>
        <begin position="196"/>
        <end position="221"/>
    </location>
</feature>
<evidence type="ECO:0000256" key="2">
    <source>
        <dbReference type="ARBA" id="ARBA00009307"/>
    </source>
</evidence>
<dbReference type="SUPFAM" id="SSF50249">
    <property type="entry name" value="Nucleic acid-binding proteins"/>
    <property type="match status" value="1"/>
</dbReference>
<evidence type="ECO:0000313" key="9">
    <source>
        <dbReference type="EMBL" id="EPZ32091.1"/>
    </source>
</evidence>
<dbReference type="InterPro" id="IPR045113">
    <property type="entry name" value="Rpb7-like"/>
</dbReference>
<feature type="domain" description="RNA polymerase Rpb7-like N-terminal" evidence="7">
    <location>
        <begin position="8"/>
        <end position="62"/>
    </location>
</feature>
<comment type="subcellular location">
    <subcellularLocation>
        <location evidence="1">Nucleus</location>
    </subcellularLocation>
</comment>
<dbReference type="GO" id="GO:0000785">
    <property type="term" value="C:chromatin"/>
    <property type="evidence" value="ECO:0007669"/>
    <property type="project" value="EnsemblFungi"/>
</dbReference>
<dbReference type="GO" id="GO:0042797">
    <property type="term" value="P:tRNA transcription by RNA polymerase III"/>
    <property type="evidence" value="ECO:0007669"/>
    <property type="project" value="EnsemblFungi"/>
</dbReference>
<dbReference type="Pfam" id="PF03876">
    <property type="entry name" value="SHS2_Rpb7-N"/>
    <property type="match status" value="1"/>
</dbReference>
<keyword evidence="5" id="KW-0539">Nucleus</keyword>
<dbReference type="Gene3D" id="3.30.1490.120">
    <property type="entry name" value="RNA polymerase Rpb7-like, N-terminal domain"/>
    <property type="match status" value="1"/>
</dbReference>
<gene>
    <name evidence="9" type="ORF">O9G_003938</name>
    <name evidence="10" type="ORF">ROZALSC1DRAFT_31686</name>
</gene>
<dbReference type="GO" id="GO:0003899">
    <property type="term" value="F:DNA-directed RNA polymerase activity"/>
    <property type="evidence" value="ECO:0007669"/>
    <property type="project" value="EnsemblFungi"/>
</dbReference>
<dbReference type="OMA" id="LGPTLWW"/>
<dbReference type="GO" id="GO:0006386">
    <property type="term" value="P:termination of RNA polymerase III transcription"/>
    <property type="evidence" value="ECO:0007669"/>
    <property type="project" value="EnsemblFungi"/>
</dbReference>
<evidence type="ECO:0000256" key="3">
    <source>
        <dbReference type="ARBA" id="ARBA00022478"/>
    </source>
</evidence>
<dbReference type="EMBL" id="ML006654">
    <property type="protein sequence ID" value="RKP16344.1"/>
    <property type="molecule type" value="Genomic_DNA"/>
</dbReference>
<keyword evidence="4" id="KW-0804">Transcription</keyword>
<dbReference type="InterPro" id="IPR036898">
    <property type="entry name" value="RNA_pol_Rpb7-like_N_sf"/>
</dbReference>
<organism evidence="9 11">
    <name type="scientific">Rozella allomycis (strain CSF55)</name>
    <dbReference type="NCBI Taxonomy" id="988480"/>
    <lineage>
        <taxon>Eukaryota</taxon>
        <taxon>Fungi</taxon>
        <taxon>Fungi incertae sedis</taxon>
        <taxon>Cryptomycota</taxon>
        <taxon>Cryptomycota incertae sedis</taxon>
        <taxon>Rozella</taxon>
    </lineage>
</organism>
<dbReference type="Proteomes" id="UP000281549">
    <property type="component" value="Unassembled WGS sequence"/>
</dbReference>
<evidence type="ECO:0000256" key="1">
    <source>
        <dbReference type="ARBA" id="ARBA00004123"/>
    </source>
</evidence>
<dbReference type="SUPFAM" id="SSF88798">
    <property type="entry name" value="N-terminal, heterodimerisation domain of RBP7 (RpoE)"/>
    <property type="match status" value="1"/>
</dbReference>
<reference evidence="12" key="2">
    <citation type="journal article" date="2018" name="Nat. Microbiol.">
        <title>Leveraging single-cell genomics to expand the fungal tree of life.</title>
        <authorList>
            <person name="Ahrendt S.R."/>
            <person name="Quandt C.A."/>
            <person name="Ciobanu D."/>
            <person name="Clum A."/>
            <person name="Salamov A."/>
            <person name="Andreopoulos B."/>
            <person name="Cheng J.F."/>
            <person name="Woyke T."/>
            <person name="Pelin A."/>
            <person name="Henrissat B."/>
            <person name="Reynolds N.K."/>
            <person name="Benny G.L."/>
            <person name="Smith M.E."/>
            <person name="James T.Y."/>
            <person name="Grigoriev I.V."/>
        </authorList>
    </citation>
    <scope>NUCLEOTIDE SEQUENCE [LARGE SCALE GENOMIC DNA]</scope>
    <source>
        <strain evidence="12">CSF55</strain>
    </source>
</reference>
<dbReference type="HOGENOM" id="CLU_073901_1_1_1"/>
<dbReference type="InterPro" id="IPR012340">
    <property type="entry name" value="NA-bd_OB-fold"/>
</dbReference>
<dbReference type="AlphaFoldDB" id="A0A075APP3"/>
<evidence type="ECO:0000313" key="12">
    <source>
        <dbReference type="Proteomes" id="UP000281549"/>
    </source>
</evidence>
<dbReference type="Pfam" id="PF08292">
    <property type="entry name" value="RNA_pol_Rbc25"/>
    <property type="match status" value="1"/>
</dbReference>
<dbReference type="OrthoDB" id="10256606at2759"/>
<proteinExistence type="inferred from homology"/>
<evidence type="ECO:0000256" key="4">
    <source>
        <dbReference type="ARBA" id="ARBA00023163"/>
    </source>
</evidence>